<dbReference type="EMBL" id="JAGINU010000001">
    <property type="protein sequence ID" value="MBP2367219.1"/>
    <property type="molecule type" value="Genomic_DNA"/>
</dbReference>
<comment type="caution">
    <text evidence="1">The sequence shown here is derived from an EMBL/GenBank/DDBJ whole genome shotgun (WGS) entry which is preliminary data.</text>
</comment>
<dbReference type="RefSeq" id="WP_210027345.1">
    <property type="nucleotide sequence ID" value="NZ_JAGINU010000001.1"/>
</dbReference>
<dbReference type="Proteomes" id="UP001519295">
    <property type="component" value="Unassembled WGS sequence"/>
</dbReference>
<keyword evidence="2" id="KW-1185">Reference proteome</keyword>
<proteinExistence type="predicted"/>
<evidence type="ECO:0000313" key="1">
    <source>
        <dbReference type="EMBL" id="MBP2367219.1"/>
    </source>
</evidence>
<reference evidence="1 2" key="1">
    <citation type="submission" date="2021-03" db="EMBL/GenBank/DDBJ databases">
        <title>Sequencing the genomes of 1000 actinobacteria strains.</title>
        <authorList>
            <person name="Klenk H.-P."/>
        </authorList>
    </citation>
    <scope>NUCLEOTIDE SEQUENCE [LARGE SCALE GENOMIC DNA]</scope>
    <source>
        <strain evidence="1 2">DSM 45256</strain>
    </source>
</reference>
<gene>
    <name evidence="1" type="ORF">JOF36_002915</name>
</gene>
<evidence type="ECO:0000313" key="2">
    <source>
        <dbReference type="Proteomes" id="UP001519295"/>
    </source>
</evidence>
<organism evidence="1 2">
    <name type="scientific">Pseudonocardia parietis</name>
    <dbReference type="NCBI Taxonomy" id="570936"/>
    <lineage>
        <taxon>Bacteria</taxon>
        <taxon>Bacillati</taxon>
        <taxon>Actinomycetota</taxon>
        <taxon>Actinomycetes</taxon>
        <taxon>Pseudonocardiales</taxon>
        <taxon>Pseudonocardiaceae</taxon>
        <taxon>Pseudonocardia</taxon>
    </lineage>
</organism>
<sequence>MDGFTAVRCASCAHMSSGFDEDACGTVAALPGVDEVLVEGLRAVVRDSGHGMLVTSGCPLGAPVCARRRPGLMVLVQTCDTERRPVSPVIGVGPVRSTDDVRAVTRWLQGAAPDPMALPAHLRCAIAREPTRG</sequence>
<name>A0ABS4VTI2_9PSEU</name>
<protein>
    <submittedName>
        <fullName evidence="1">Uncharacterized protein</fullName>
    </submittedName>
</protein>
<accession>A0ABS4VTI2</accession>